<evidence type="ECO:0000259" key="3">
    <source>
        <dbReference type="Pfam" id="PF01648"/>
    </source>
</evidence>
<dbReference type="EC" id="2.7.8.7" evidence="1"/>
<accession>A0A251QCQ6</accession>
<dbReference type="GO" id="GO:0005829">
    <property type="term" value="C:cytosol"/>
    <property type="evidence" value="ECO:0000318"/>
    <property type="project" value="GO_Central"/>
</dbReference>
<dbReference type="FunFam" id="3.90.470.20:FF:000003">
    <property type="entry name" value="L-aminoadipate-semialdehyde dehydrogenase-phosphopantetheinyl transferase"/>
    <property type="match status" value="1"/>
</dbReference>
<dbReference type="InterPro" id="IPR008278">
    <property type="entry name" value="4-PPantetheinyl_Trfase_dom"/>
</dbReference>
<sequence length="338" mass="38678">MKLGCCNLNRWEHPTAELSPTKRKRRVLLQSIFYGVFFTSKLSSSCLVGLCITMERGVQRWVVDISGWDPSPQDFSFALSVLPSVEQPSVTRFVQMEDRKRALVSRLLQYALVHEVLAIPYDEIIIKRTLEGKPYLECGDVCTDFPNFNFNASHHGDYVAIASEPLCLVGVDIVSIVIPQKETVIEFIQNFSSYFSSFEWDSIVNAGTSDDILIEFYRYWCLKEAYVKAIGSGVAYGLDRVEFHHSCWTNISVNVEGKAMKEWRFWLLELGKGHLVSIARGHPRSATESYMRTLKQAEFDEEEYHAALHLPNVRFVSRTVEQLIPVSHKDRVHRTSIS</sequence>
<gene>
    <name evidence="5" type="ORF">PRUPE_2G075500</name>
</gene>
<evidence type="ECO:0000259" key="4">
    <source>
        <dbReference type="Pfam" id="PF22624"/>
    </source>
</evidence>
<evidence type="ECO:0000256" key="2">
    <source>
        <dbReference type="ARBA" id="ARBA00022679"/>
    </source>
</evidence>
<dbReference type="InterPro" id="IPR050559">
    <property type="entry name" value="P-Pant_transferase_sf"/>
</dbReference>
<dbReference type="PANTHER" id="PTHR12215:SF10">
    <property type="entry name" value="L-AMINOADIPATE-SEMIALDEHYDE DEHYDROGENASE-PHOSPHOPANTETHEINYL TRANSFERASE"/>
    <property type="match status" value="1"/>
</dbReference>
<dbReference type="GO" id="GO:0019878">
    <property type="term" value="P:lysine biosynthetic process via aminoadipic acid"/>
    <property type="evidence" value="ECO:0000318"/>
    <property type="project" value="GO_Central"/>
</dbReference>
<dbReference type="AlphaFoldDB" id="A0A251QCQ6"/>
<dbReference type="GO" id="GO:0000287">
    <property type="term" value="F:magnesium ion binding"/>
    <property type="evidence" value="ECO:0007669"/>
    <property type="project" value="InterPro"/>
</dbReference>
<protein>
    <recommendedName>
        <fullName evidence="1">holo-[acyl-carrier-protein] synthase</fullName>
        <ecNumber evidence="1">2.7.8.7</ecNumber>
    </recommendedName>
</protein>
<dbReference type="FunFam" id="3.90.470.20:FF:000013">
    <property type="entry name" value="L-aminoadipate-semialdehyde dehydrogenase-phosphopantetheinyl transferase"/>
    <property type="match status" value="1"/>
</dbReference>
<name>A0A251QCQ6_PRUPE</name>
<evidence type="ECO:0000313" key="5">
    <source>
        <dbReference type="EMBL" id="ONI21611.1"/>
    </source>
</evidence>
<dbReference type="PANTHER" id="PTHR12215">
    <property type="entry name" value="PHOSPHOPANTETHEINE TRANSFERASE"/>
    <property type="match status" value="1"/>
</dbReference>
<dbReference type="SUPFAM" id="SSF56214">
    <property type="entry name" value="4'-phosphopantetheinyl transferase"/>
    <property type="match status" value="2"/>
</dbReference>
<feature type="domain" description="4'-phosphopantetheinyl transferase N-terminal" evidence="4">
    <location>
        <begin position="67"/>
        <end position="165"/>
    </location>
</feature>
<evidence type="ECO:0000256" key="1">
    <source>
        <dbReference type="ARBA" id="ARBA00013172"/>
    </source>
</evidence>
<dbReference type="Pfam" id="PF22624">
    <property type="entry name" value="AASDHPPT_N"/>
    <property type="match status" value="1"/>
</dbReference>
<dbReference type="InterPro" id="IPR037143">
    <property type="entry name" value="4-PPantetheinyl_Trfase_dom_sf"/>
</dbReference>
<dbReference type="InterPro" id="IPR055066">
    <property type="entry name" value="AASDHPPT_N"/>
</dbReference>
<dbReference type="Pfam" id="PF01648">
    <property type="entry name" value="ACPS"/>
    <property type="match status" value="1"/>
</dbReference>
<dbReference type="Gene3D" id="3.90.470.20">
    <property type="entry name" value="4'-phosphopantetheinyl transferase domain"/>
    <property type="match status" value="2"/>
</dbReference>
<dbReference type="Gramene" id="ONI21611">
    <property type="protein sequence ID" value="ONI21611"/>
    <property type="gene ID" value="PRUPE_2G075500"/>
</dbReference>
<keyword evidence="6" id="KW-1185">Reference proteome</keyword>
<proteinExistence type="predicted"/>
<dbReference type="Proteomes" id="UP000006882">
    <property type="component" value="Chromosome G2"/>
</dbReference>
<dbReference type="GO" id="GO:0008897">
    <property type="term" value="F:holo-[acyl-carrier-protein] synthase activity"/>
    <property type="evidence" value="ECO:0000318"/>
    <property type="project" value="GO_Central"/>
</dbReference>
<dbReference type="eggNOG" id="KOG0945">
    <property type="taxonomic scope" value="Eukaryota"/>
</dbReference>
<organism evidence="5 6">
    <name type="scientific">Prunus persica</name>
    <name type="common">Peach</name>
    <name type="synonym">Amygdalus persica</name>
    <dbReference type="NCBI Taxonomy" id="3760"/>
    <lineage>
        <taxon>Eukaryota</taxon>
        <taxon>Viridiplantae</taxon>
        <taxon>Streptophyta</taxon>
        <taxon>Embryophyta</taxon>
        <taxon>Tracheophyta</taxon>
        <taxon>Spermatophyta</taxon>
        <taxon>Magnoliopsida</taxon>
        <taxon>eudicotyledons</taxon>
        <taxon>Gunneridae</taxon>
        <taxon>Pentapetalae</taxon>
        <taxon>rosids</taxon>
        <taxon>fabids</taxon>
        <taxon>Rosales</taxon>
        <taxon>Rosaceae</taxon>
        <taxon>Amygdaloideae</taxon>
        <taxon>Amygdaleae</taxon>
        <taxon>Prunus</taxon>
    </lineage>
</organism>
<reference evidence="5 6" key="1">
    <citation type="journal article" date="2013" name="Nat. Genet.">
        <title>The high-quality draft genome of peach (Prunus persica) identifies unique patterns of genetic diversity, domestication and genome evolution.</title>
        <authorList>
            <consortium name="International Peach Genome Initiative"/>
            <person name="Verde I."/>
            <person name="Abbott A.G."/>
            <person name="Scalabrin S."/>
            <person name="Jung S."/>
            <person name="Shu S."/>
            <person name="Marroni F."/>
            <person name="Zhebentyayeva T."/>
            <person name="Dettori M.T."/>
            <person name="Grimwood J."/>
            <person name="Cattonaro F."/>
            <person name="Zuccolo A."/>
            <person name="Rossini L."/>
            <person name="Jenkins J."/>
            <person name="Vendramin E."/>
            <person name="Meisel L.A."/>
            <person name="Decroocq V."/>
            <person name="Sosinski B."/>
            <person name="Prochnik S."/>
            <person name="Mitros T."/>
            <person name="Policriti A."/>
            <person name="Cipriani G."/>
            <person name="Dondini L."/>
            <person name="Ficklin S."/>
            <person name="Goodstein D.M."/>
            <person name="Xuan P."/>
            <person name="Del Fabbro C."/>
            <person name="Aramini V."/>
            <person name="Copetti D."/>
            <person name="Gonzalez S."/>
            <person name="Horner D.S."/>
            <person name="Falchi R."/>
            <person name="Lucas S."/>
            <person name="Mica E."/>
            <person name="Maldonado J."/>
            <person name="Lazzari B."/>
            <person name="Bielenberg D."/>
            <person name="Pirona R."/>
            <person name="Miculan M."/>
            <person name="Barakat A."/>
            <person name="Testolin R."/>
            <person name="Stella A."/>
            <person name="Tartarini S."/>
            <person name="Tonutti P."/>
            <person name="Arus P."/>
            <person name="Orellana A."/>
            <person name="Wells C."/>
            <person name="Main D."/>
            <person name="Vizzotto G."/>
            <person name="Silva H."/>
            <person name="Salamini F."/>
            <person name="Schmutz J."/>
            <person name="Morgante M."/>
            <person name="Rokhsar D.S."/>
        </authorList>
    </citation>
    <scope>NUCLEOTIDE SEQUENCE [LARGE SCALE GENOMIC DNA]</scope>
    <source>
        <strain evidence="6">cv. Nemared</strain>
    </source>
</reference>
<dbReference type="EMBL" id="CM007652">
    <property type="protein sequence ID" value="ONI21611.1"/>
    <property type="molecule type" value="Genomic_DNA"/>
</dbReference>
<dbReference type="STRING" id="3760.A0A251QCQ6"/>
<keyword evidence="2" id="KW-0808">Transferase</keyword>
<feature type="domain" description="4'-phosphopantetheinyl transferase" evidence="3">
    <location>
        <begin position="169"/>
        <end position="278"/>
    </location>
</feature>
<evidence type="ECO:0000313" key="6">
    <source>
        <dbReference type="Proteomes" id="UP000006882"/>
    </source>
</evidence>